<dbReference type="EMBL" id="CP135996">
    <property type="protein sequence ID" value="WOC33098.1"/>
    <property type="molecule type" value="Genomic_DNA"/>
</dbReference>
<accession>A0AA97DCL6</accession>
<evidence type="ECO:0000313" key="3">
    <source>
        <dbReference type="Proteomes" id="UP001300604"/>
    </source>
</evidence>
<keyword evidence="3" id="KW-1185">Reference proteome</keyword>
<dbReference type="RefSeq" id="WP_275844321.1">
    <property type="nucleotide sequence ID" value="NZ_CP135996.1"/>
</dbReference>
<dbReference type="Proteomes" id="UP001300604">
    <property type="component" value="Chromosome"/>
</dbReference>
<feature type="transmembrane region" description="Helical" evidence="1">
    <location>
        <begin position="20"/>
        <end position="40"/>
    </location>
</feature>
<reference evidence="3" key="3">
    <citation type="submission" date="2024-06" db="EMBL/GenBank/DDBJ databases">
        <authorList>
            <person name="Zeng C."/>
        </authorList>
    </citation>
    <scope>NUCLEOTIDE SEQUENCE [LARGE SCALE GENOMIC DNA]</scope>
    <source>
        <strain evidence="3">ZCY20-5</strain>
    </source>
</reference>
<organism evidence="2 3">
    <name type="scientific">Caproicibacterium argilliputei</name>
    <dbReference type="NCBI Taxonomy" id="3030016"/>
    <lineage>
        <taxon>Bacteria</taxon>
        <taxon>Bacillati</taxon>
        <taxon>Bacillota</taxon>
        <taxon>Clostridia</taxon>
        <taxon>Eubacteriales</taxon>
        <taxon>Oscillospiraceae</taxon>
        <taxon>Caproicibacterium</taxon>
    </lineage>
</organism>
<reference evidence="2 3" key="2">
    <citation type="submission" date="2024-06" db="EMBL/GenBank/DDBJ databases">
        <title>Caproicibacterium argilliputei sp. nov, a novel caproic acid producing anaerobic bacterium isolated from pit mud.</title>
        <authorList>
            <person name="Xia S."/>
        </authorList>
    </citation>
    <scope>NUCLEOTIDE SEQUENCE [LARGE SCALE GENOMIC DNA]</scope>
    <source>
        <strain evidence="2 3">ZCY20-5</strain>
    </source>
</reference>
<keyword evidence="1" id="KW-0812">Transmembrane</keyword>
<keyword evidence="1" id="KW-1133">Transmembrane helix</keyword>
<name>A0AA97DCL6_9FIRM</name>
<evidence type="ECO:0000313" key="2">
    <source>
        <dbReference type="EMBL" id="WOC33098.1"/>
    </source>
</evidence>
<feature type="transmembrane region" description="Helical" evidence="1">
    <location>
        <begin position="232"/>
        <end position="254"/>
    </location>
</feature>
<feature type="transmembrane region" description="Helical" evidence="1">
    <location>
        <begin position="55"/>
        <end position="75"/>
    </location>
</feature>
<keyword evidence="1" id="KW-0472">Membrane</keyword>
<reference evidence="3" key="1">
    <citation type="submission" date="2024-06" db="EMBL/GenBank/DDBJ databases">
        <title>Caproicibacterium argilliputei sp. nov, a novel caproic acid producing anaerobic bacterium isolated from pit mud.</title>
        <authorList>
            <person name="Zeng C."/>
        </authorList>
    </citation>
    <scope>NUCLEOTIDE SEQUENCE [LARGE SCALE GENOMIC DNA]</scope>
    <source>
        <strain evidence="3">ZCY20-5</strain>
    </source>
</reference>
<dbReference type="KEGG" id="carl:PXC00_04250"/>
<feature type="transmembrane region" description="Helical" evidence="1">
    <location>
        <begin position="96"/>
        <end position="120"/>
    </location>
</feature>
<feature type="transmembrane region" description="Helical" evidence="1">
    <location>
        <begin position="187"/>
        <end position="212"/>
    </location>
</feature>
<protein>
    <submittedName>
        <fullName evidence="2">Uncharacterized protein</fullName>
    </submittedName>
</protein>
<proteinExistence type="predicted"/>
<evidence type="ECO:0000256" key="1">
    <source>
        <dbReference type="SAM" id="Phobius"/>
    </source>
</evidence>
<gene>
    <name evidence="2" type="ORF">PXC00_04250</name>
</gene>
<feature type="transmembrane region" description="Helical" evidence="1">
    <location>
        <begin position="154"/>
        <end position="180"/>
    </location>
</feature>
<dbReference type="AlphaFoldDB" id="A0AA97DCL6"/>
<sequence length="261" mass="28957">MKRFWNLFKTDLRRAFGVRLWLLCLGVTALFLLSLSHYYFLGGEDFCYRIKLAELPIFIDIMLVFSTAAYGVSFCEDWDNRNIRNLFVRAGAKKYAASKVASCFLASFTVLFIGKLLLVLSQLAVSPVLFNPDVFDGMQSPAGSVDALAYTGNFGGWVLVNLVRFALEGTVFSVLALAVSTVLTNKFVVLVVPLIVRMLYQCATIGGFIPAALTMSNLFEDSYCSLSVFQGLLRPVLISLASCLLFGCLFFYGVKRRLENG</sequence>